<dbReference type="OrthoDB" id="41266at2759"/>
<evidence type="ECO:0000256" key="2">
    <source>
        <dbReference type="ARBA" id="ARBA00005619"/>
    </source>
</evidence>
<dbReference type="Gene3D" id="3.40.50.300">
    <property type="entry name" value="P-loop containing nucleotide triphosphate hydrolases"/>
    <property type="match status" value="1"/>
</dbReference>
<dbReference type="EMBL" id="CACRXK020000421">
    <property type="protein sequence ID" value="CAB3981710.1"/>
    <property type="molecule type" value="Genomic_DNA"/>
</dbReference>
<evidence type="ECO:0000256" key="10">
    <source>
        <dbReference type="ARBA" id="ARBA00023170"/>
    </source>
</evidence>
<evidence type="ECO:0000256" key="4">
    <source>
        <dbReference type="ARBA" id="ARBA00022692"/>
    </source>
</evidence>
<dbReference type="SUPFAM" id="SSF52540">
    <property type="entry name" value="P-loop containing nucleoside triphosphate hydrolases"/>
    <property type="match status" value="1"/>
</dbReference>
<evidence type="ECO:0000256" key="3">
    <source>
        <dbReference type="ARBA" id="ARBA00020256"/>
    </source>
</evidence>
<evidence type="ECO:0000313" key="11">
    <source>
        <dbReference type="EMBL" id="CAB3981710.1"/>
    </source>
</evidence>
<keyword evidence="4" id="KW-0812">Transmembrane</keyword>
<dbReference type="InterPro" id="IPR027417">
    <property type="entry name" value="P-loop_NTPase"/>
</dbReference>
<reference evidence="11" key="1">
    <citation type="submission" date="2020-04" db="EMBL/GenBank/DDBJ databases">
        <authorList>
            <person name="Alioto T."/>
            <person name="Alioto T."/>
            <person name="Gomez Garrido J."/>
        </authorList>
    </citation>
    <scope>NUCLEOTIDE SEQUENCE</scope>
    <source>
        <strain evidence="11">A484AB</strain>
    </source>
</reference>
<organism evidence="11 12">
    <name type="scientific">Paramuricea clavata</name>
    <name type="common">Red gorgonian</name>
    <name type="synonym">Violescent sea-whip</name>
    <dbReference type="NCBI Taxonomy" id="317549"/>
    <lineage>
        <taxon>Eukaryota</taxon>
        <taxon>Metazoa</taxon>
        <taxon>Cnidaria</taxon>
        <taxon>Anthozoa</taxon>
        <taxon>Octocorallia</taxon>
        <taxon>Malacalcyonacea</taxon>
        <taxon>Plexauridae</taxon>
        <taxon>Paramuricea</taxon>
    </lineage>
</organism>
<keyword evidence="10 11" id="KW-0675">Receptor</keyword>
<comment type="caution">
    <text evidence="11">The sequence shown here is derived from an EMBL/GenBank/DDBJ whole genome shotgun (WGS) entry which is preliminary data.</text>
</comment>
<evidence type="ECO:0000256" key="7">
    <source>
        <dbReference type="ARBA" id="ARBA00022989"/>
    </source>
</evidence>
<name>A0A6S7G855_PARCT</name>
<evidence type="ECO:0000256" key="5">
    <source>
        <dbReference type="ARBA" id="ARBA00022741"/>
    </source>
</evidence>
<evidence type="ECO:0000313" key="12">
    <source>
        <dbReference type="Proteomes" id="UP001152795"/>
    </source>
</evidence>
<dbReference type="GO" id="GO:0005525">
    <property type="term" value="F:GTP binding"/>
    <property type="evidence" value="ECO:0007669"/>
    <property type="project" value="UniProtKB-KW"/>
</dbReference>
<dbReference type="PANTHER" id="PTHR11711">
    <property type="entry name" value="ADP RIBOSYLATION FACTOR-RELATED"/>
    <property type="match status" value="1"/>
</dbReference>
<comment type="subcellular location">
    <subcellularLocation>
        <location evidence="1">Endoplasmic reticulum membrane</location>
        <topology evidence="1">Single-pass membrane protein</topology>
    </subcellularLocation>
</comment>
<keyword evidence="8" id="KW-0342">GTP-binding</keyword>
<dbReference type="GO" id="GO:0005789">
    <property type="term" value="C:endoplasmic reticulum membrane"/>
    <property type="evidence" value="ECO:0007669"/>
    <property type="project" value="UniProtKB-SubCell"/>
</dbReference>
<dbReference type="Proteomes" id="UP001152795">
    <property type="component" value="Unassembled WGS sequence"/>
</dbReference>
<dbReference type="AlphaFoldDB" id="A0A6S7G855"/>
<proteinExistence type="inferred from homology"/>
<keyword evidence="6" id="KW-0256">Endoplasmic reticulum</keyword>
<dbReference type="InterPro" id="IPR024156">
    <property type="entry name" value="Small_GTPase_ARF"/>
</dbReference>
<evidence type="ECO:0000256" key="6">
    <source>
        <dbReference type="ARBA" id="ARBA00022824"/>
    </source>
</evidence>
<dbReference type="Pfam" id="PF09439">
    <property type="entry name" value="SRPRB"/>
    <property type="match status" value="1"/>
</dbReference>
<evidence type="ECO:0000256" key="9">
    <source>
        <dbReference type="ARBA" id="ARBA00023136"/>
    </source>
</evidence>
<sequence>MAVEMENVFSIFRGPNGTIFAIIFATLIVLLTIVLAWVIGRSRNKRNTVLLVGLSDAGKTLLFTRLYYNKFLATHTSIKENKGSYVPEQAQDGKFLELIDVPGNEKLRGKFIGQFKDLARGIIFVVDSVNFTRELHAVAECLFDILSNKTFNKLSPQLLIACNKQDLTTAKSMNVIKSQLAKEINTLRKTRAAAVKGLDEQSMSRDEVFVGQKGKDFDFADLRAIKVEIIECSAKGEAETDLKDVHEWLNKLI</sequence>
<evidence type="ECO:0000256" key="1">
    <source>
        <dbReference type="ARBA" id="ARBA00004389"/>
    </source>
</evidence>
<evidence type="ECO:0000256" key="8">
    <source>
        <dbReference type="ARBA" id="ARBA00023134"/>
    </source>
</evidence>
<gene>
    <name evidence="11" type="ORF">PACLA_8A067542</name>
</gene>
<protein>
    <recommendedName>
        <fullName evidence="3">Signal recognition particle receptor subunit beta</fullName>
    </recommendedName>
</protein>
<dbReference type="CDD" id="cd04105">
    <property type="entry name" value="SR_beta"/>
    <property type="match status" value="1"/>
</dbReference>
<dbReference type="SMART" id="SM00177">
    <property type="entry name" value="ARF"/>
    <property type="match status" value="1"/>
</dbReference>
<keyword evidence="5" id="KW-0547">Nucleotide-binding</keyword>
<dbReference type="InterPro" id="IPR019009">
    <property type="entry name" value="SRP_receptor_beta_su"/>
</dbReference>
<keyword evidence="7" id="KW-1133">Transmembrane helix</keyword>
<keyword evidence="9" id="KW-0472">Membrane</keyword>
<keyword evidence="12" id="KW-1185">Reference proteome</keyword>
<accession>A0A6S7G855</accession>
<comment type="similarity">
    <text evidence="2">Belongs to the SRP receptor beta subunit family.</text>
</comment>